<feature type="transmembrane region" description="Helical" evidence="1">
    <location>
        <begin position="135"/>
        <end position="154"/>
    </location>
</feature>
<proteinExistence type="predicted"/>
<keyword evidence="1" id="KW-1133">Transmembrane helix</keyword>
<dbReference type="AlphaFoldDB" id="A0A1D2M7W5"/>
<feature type="transmembrane region" description="Helical" evidence="1">
    <location>
        <begin position="91"/>
        <end position="114"/>
    </location>
</feature>
<protein>
    <submittedName>
        <fullName evidence="2">Uncharacterized protein</fullName>
    </submittedName>
</protein>
<feature type="transmembrane region" description="Helical" evidence="1">
    <location>
        <begin position="17"/>
        <end position="36"/>
    </location>
</feature>
<dbReference type="OrthoDB" id="8266275at2759"/>
<keyword evidence="3" id="KW-1185">Reference proteome</keyword>
<gene>
    <name evidence="2" type="ORF">Ocin01_17669</name>
</gene>
<keyword evidence="1" id="KW-0812">Transmembrane</keyword>
<accession>A0A1D2M7W5</accession>
<name>A0A1D2M7W5_ORCCI</name>
<sequence length="197" mass="22545">MAFHPLCGFSLQKGSRIIAIADLVICILSISFRLVVYDYMEYPNDSEVDGELNEPGHANITGVDIDEDVDIHAIHANATQELLEFARNFSMTVYIVQVVVAFIIFVAYILLEVWMCRLLIGASKNRDGAACKLWFWVRLTVTVFILMLSIYGMATLRYDWADWVLEPLNIYRIYELVIVNEFRKEIVATSGRVKLRA</sequence>
<dbReference type="Proteomes" id="UP000094527">
    <property type="component" value="Unassembled WGS sequence"/>
</dbReference>
<reference evidence="2 3" key="1">
    <citation type="journal article" date="2016" name="Genome Biol. Evol.">
        <title>Gene Family Evolution Reflects Adaptation to Soil Environmental Stressors in the Genome of the Collembolan Orchesella cincta.</title>
        <authorList>
            <person name="Faddeeva-Vakhrusheva A."/>
            <person name="Derks M.F."/>
            <person name="Anvar S.Y."/>
            <person name="Agamennone V."/>
            <person name="Suring W."/>
            <person name="Smit S."/>
            <person name="van Straalen N.M."/>
            <person name="Roelofs D."/>
        </authorList>
    </citation>
    <scope>NUCLEOTIDE SEQUENCE [LARGE SCALE GENOMIC DNA]</scope>
    <source>
        <tissue evidence="2">Mixed pool</tissue>
    </source>
</reference>
<evidence type="ECO:0000313" key="2">
    <source>
        <dbReference type="EMBL" id="ODM89012.1"/>
    </source>
</evidence>
<organism evidence="2 3">
    <name type="scientific">Orchesella cincta</name>
    <name type="common">Springtail</name>
    <name type="synonym">Podura cincta</name>
    <dbReference type="NCBI Taxonomy" id="48709"/>
    <lineage>
        <taxon>Eukaryota</taxon>
        <taxon>Metazoa</taxon>
        <taxon>Ecdysozoa</taxon>
        <taxon>Arthropoda</taxon>
        <taxon>Hexapoda</taxon>
        <taxon>Collembola</taxon>
        <taxon>Entomobryomorpha</taxon>
        <taxon>Entomobryoidea</taxon>
        <taxon>Orchesellidae</taxon>
        <taxon>Orchesellinae</taxon>
        <taxon>Orchesella</taxon>
    </lineage>
</organism>
<dbReference type="EMBL" id="LJIJ01002975">
    <property type="protein sequence ID" value="ODM89012.1"/>
    <property type="molecule type" value="Genomic_DNA"/>
</dbReference>
<dbReference type="OMA" id="RDGSACK"/>
<evidence type="ECO:0000313" key="3">
    <source>
        <dbReference type="Proteomes" id="UP000094527"/>
    </source>
</evidence>
<comment type="caution">
    <text evidence="2">The sequence shown here is derived from an EMBL/GenBank/DDBJ whole genome shotgun (WGS) entry which is preliminary data.</text>
</comment>
<keyword evidence="1" id="KW-0472">Membrane</keyword>
<evidence type="ECO:0000256" key="1">
    <source>
        <dbReference type="SAM" id="Phobius"/>
    </source>
</evidence>